<evidence type="ECO:0000256" key="1">
    <source>
        <dbReference type="SAM" id="MobiDB-lite"/>
    </source>
</evidence>
<feature type="non-terminal residue" evidence="2">
    <location>
        <position position="192"/>
    </location>
</feature>
<name>A0A813G150_POLGL</name>
<evidence type="ECO:0000313" key="2">
    <source>
        <dbReference type="EMBL" id="CAE8619735.1"/>
    </source>
</evidence>
<feature type="compositionally biased region" description="Pro residues" evidence="1">
    <location>
        <begin position="37"/>
        <end position="54"/>
    </location>
</feature>
<sequence>VTFEFGHEKWFRRPFDHLPPAPKGMGKGMPMGMPPAGFGPPGMPPFGPPPPWPPRLGCGVTSGQVFIPPPDLGGPGLPPRPPSPPRIPRARPAADSEVVEVVDEAPTKQEPAASGRSRGQRSCSPLGVVEAEEPAAVEGLKAPAESSPGAAAKVTEAASLAQVPQMRKMQDYTDVDAISTFSGSDGEDVDIL</sequence>
<feature type="region of interest" description="Disordered" evidence="1">
    <location>
        <begin position="34"/>
        <end position="125"/>
    </location>
</feature>
<dbReference type="Proteomes" id="UP000654075">
    <property type="component" value="Unassembled WGS sequence"/>
</dbReference>
<organism evidence="2 3">
    <name type="scientific">Polarella glacialis</name>
    <name type="common">Dinoflagellate</name>
    <dbReference type="NCBI Taxonomy" id="89957"/>
    <lineage>
        <taxon>Eukaryota</taxon>
        <taxon>Sar</taxon>
        <taxon>Alveolata</taxon>
        <taxon>Dinophyceae</taxon>
        <taxon>Suessiales</taxon>
        <taxon>Suessiaceae</taxon>
        <taxon>Polarella</taxon>
    </lineage>
</organism>
<gene>
    <name evidence="2" type="ORF">PGLA1383_LOCUS37314</name>
</gene>
<dbReference type="EMBL" id="CAJNNV010027209">
    <property type="protein sequence ID" value="CAE8619735.1"/>
    <property type="molecule type" value="Genomic_DNA"/>
</dbReference>
<feature type="compositionally biased region" description="Pro residues" evidence="1">
    <location>
        <begin position="67"/>
        <end position="87"/>
    </location>
</feature>
<dbReference type="AlphaFoldDB" id="A0A813G150"/>
<reference evidence="2" key="1">
    <citation type="submission" date="2021-02" db="EMBL/GenBank/DDBJ databases">
        <authorList>
            <person name="Dougan E. K."/>
            <person name="Rhodes N."/>
            <person name="Thang M."/>
            <person name="Chan C."/>
        </authorList>
    </citation>
    <scope>NUCLEOTIDE SEQUENCE</scope>
</reference>
<accession>A0A813G150</accession>
<keyword evidence="3" id="KW-1185">Reference proteome</keyword>
<evidence type="ECO:0000313" key="3">
    <source>
        <dbReference type="Proteomes" id="UP000654075"/>
    </source>
</evidence>
<protein>
    <submittedName>
        <fullName evidence="2">Uncharacterized protein</fullName>
    </submittedName>
</protein>
<comment type="caution">
    <text evidence="2">The sequence shown here is derived from an EMBL/GenBank/DDBJ whole genome shotgun (WGS) entry which is preliminary data.</text>
</comment>
<proteinExistence type="predicted"/>